<dbReference type="EMBL" id="UZAG01000968">
    <property type="protein sequence ID" value="VDO10039.1"/>
    <property type="molecule type" value="Genomic_DNA"/>
</dbReference>
<protein>
    <submittedName>
        <fullName evidence="3">Secreted protein</fullName>
    </submittedName>
</protein>
<gene>
    <name evidence="1" type="ORF">BTMF_LOCUS1350</name>
</gene>
<reference evidence="1 2" key="2">
    <citation type="submission" date="2018-11" db="EMBL/GenBank/DDBJ databases">
        <authorList>
            <consortium name="Pathogen Informatics"/>
        </authorList>
    </citation>
    <scope>NUCLEOTIDE SEQUENCE [LARGE SCALE GENOMIC DNA]</scope>
</reference>
<proteinExistence type="predicted"/>
<keyword evidence="2" id="KW-1185">Reference proteome</keyword>
<dbReference type="AlphaFoldDB" id="A0A0R3Q6R8"/>
<reference evidence="3" key="1">
    <citation type="submission" date="2017-02" db="UniProtKB">
        <authorList>
            <consortium name="WormBaseParasite"/>
        </authorList>
    </citation>
    <scope>IDENTIFICATION</scope>
</reference>
<name>A0A0R3Q6R8_9BILA</name>
<evidence type="ECO:0000313" key="2">
    <source>
        <dbReference type="Proteomes" id="UP000280834"/>
    </source>
</evidence>
<dbReference type="WBParaSite" id="BTMF_0000202201-mRNA-1">
    <property type="protein sequence ID" value="BTMF_0000202201-mRNA-1"/>
    <property type="gene ID" value="BTMF_0000202201"/>
</dbReference>
<organism evidence="3">
    <name type="scientific">Brugia timori</name>
    <dbReference type="NCBI Taxonomy" id="42155"/>
    <lineage>
        <taxon>Eukaryota</taxon>
        <taxon>Metazoa</taxon>
        <taxon>Ecdysozoa</taxon>
        <taxon>Nematoda</taxon>
        <taxon>Chromadorea</taxon>
        <taxon>Rhabditida</taxon>
        <taxon>Spirurina</taxon>
        <taxon>Spiruromorpha</taxon>
        <taxon>Filarioidea</taxon>
        <taxon>Onchocercidae</taxon>
        <taxon>Brugia</taxon>
    </lineage>
</organism>
<evidence type="ECO:0000313" key="1">
    <source>
        <dbReference type="EMBL" id="VDO10039.1"/>
    </source>
</evidence>
<dbReference type="Proteomes" id="UP000280834">
    <property type="component" value="Unassembled WGS sequence"/>
</dbReference>
<sequence>MLYIISWHKNRKSVLSVVILSPFLVQNGARKTCTFFEHFSSVLARRGDDVLHDDIHGSYHKKHPERNPADEVWKHDMFECEESEGAEVAHVRDQL</sequence>
<accession>A0A0R3Q6R8</accession>
<evidence type="ECO:0000313" key="3">
    <source>
        <dbReference type="WBParaSite" id="BTMF_0000202201-mRNA-1"/>
    </source>
</evidence>